<reference evidence="3" key="2">
    <citation type="submission" date="2015-01" db="EMBL/GenBank/DDBJ databases">
        <title>Evolutionary Origins and Diversification of the Mycorrhizal Mutualists.</title>
        <authorList>
            <consortium name="DOE Joint Genome Institute"/>
            <consortium name="Mycorrhizal Genomics Consortium"/>
            <person name="Kohler A."/>
            <person name="Kuo A."/>
            <person name="Nagy L.G."/>
            <person name="Floudas D."/>
            <person name="Copeland A."/>
            <person name="Barry K.W."/>
            <person name="Cichocki N."/>
            <person name="Veneault-Fourrey C."/>
            <person name="LaButti K."/>
            <person name="Lindquist E.A."/>
            <person name="Lipzen A."/>
            <person name="Lundell T."/>
            <person name="Morin E."/>
            <person name="Murat C."/>
            <person name="Riley R."/>
            <person name="Ohm R."/>
            <person name="Sun H."/>
            <person name="Tunlid A."/>
            <person name="Henrissat B."/>
            <person name="Grigoriev I.V."/>
            <person name="Hibbett D.S."/>
            <person name="Martin F."/>
        </authorList>
    </citation>
    <scope>NUCLEOTIDE SEQUENCE [LARGE SCALE GENOMIC DNA]</scope>
    <source>
        <strain evidence="3">LaAM-08-1</strain>
    </source>
</reference>
<dbReference type="AlphaFoldDB" id="A0A0C9WHZ1"/>
<feature type="non-terminal residue" evidence="2">
    <location>
        <position position="1"/>
    </location>
</feature>
<reference evidence="2 3" key="1">
    <citation type="submission" date="2014-04" db="EMBL/GenBank/DDBJ databases">
        <authorList>
            <consortium name="DOE Joint Genome Institute"/>
            <person name="Kuo A."/>
            <person name="Kohler A."/>
            <person name="Nagy L.G."/>
            <person name="Floudas D."/>
            <person name="Copeland A."/>
            <person name="Barry K.W."/>
            <person name="Cichocki N."/>
            <person name="Veneault-Fourrey C."/>
            <person name="LaButti K."/>
            <person name="Lindquist E.A."/>
            <person name="Lipzen A."/>
            <person name="Lundell T."/>
            <person name="Morin E."/>
            <person name="Murat C."/>
            <person name="Sun H."/>
            <person name="Tunlid A."/>
            <person name="Henrissat B."/>
            <person name="Grigoriev I.V."/>
            <person name="Hibbett D.S."/>
            <person name="Martin F."/>
            <person name="Nordberg H.P."/>
            <person name="Cantor M.N."/>
            <person name="Hua S.X."/>
        </authorList>
    </citation>
    <scope>NUCLEOTIDE SEQUENCE [LARGE SCALE GENOMIC DNA]</scope>
    <source>
        <strain evidence="2 3">LaAM-08-1</strain>
    </source>
</reference>
<dbReference type="Proteomes" id="UP000054477">
    <property type="component" value="Unassembled WGS sequence"/>
</dbReference>
<feature type="region of interest" description="Disordered" evidence="1">
    <location>
        <begin position="1"/>
        <end position="47"/>
    </location>
</feature>
<dbReference type="HOGENOM" id="CLU_1726638_0_0_1"/>
<evidence type="ECO:0000313" key="3">
    <source>
        <dbReference type="Proteomes" id="UP000054477"/>
    </source>
</evidence>
<protein>
    <submittedName>
        <fullName evidence="2">Uncharacterized protein</fullName>
    </submittedName>
</protein>
<feature type="compositionally biased region" description="Basic and acidic residues" evidence="1">
    <location>
        <begin position="1"/>
        <end position="11"/>
    </location>
</feature>
<feature type="compositionally biased region" description="Polar residues" evidence="1">
    <location>
        <begin position="18"/>
        <end position="28"/>
    </location>
</feature>
<accession>A0A0C9WHZ1</accession>
<proteinExistence type="predicted"/>
<name>A0A0C9WHZ1_9AGAR</name>
<evidence type="ECO:0000256" key="1">
    <source>
        <dbReference type="SAM" id="MobiDB-lite"/>
    </source>
</evidence>
<feature type="region of interest" description="Disordered" evidence="1">
    <location>
        <begin position="103"/>
        <end position="164"/>
    </location>
</feature>
<keyword evidence="3" id="KW-1185">Reference proteome</keyword>
<dbReference type="OrthoDB" id="3032433at2759"/>
<sequence>ADTTEKPHRTYSEVAASRPSSPVFTSEEGTLRRPPPKAQVQGTTAKEHIPATAGVAFRNAIVVPDRKSDLSELSEPTRMNKIFIATTKNNKVLRTEKEIVFNQAEKQLTATQKEHISRRYEKIQDKPRKRAKSSTSRGEGPSNPKGKNIDPRNWGMAQLSDEDL</sequence>
<gene>
    <name evidence="2" type="ORF">K443DRAFT_42234</name>
</gene>
<feature type="compositionally biased region" description="Basic and acidic residues" evidence="1">
    <location>
        <begin position="112"/>
        <end position="126"/>
    </location>
</feature>
<evidence type="ECO:0000313" key="2">
    <source>
        <dbReference type="EMBL" id="KIJ92034.1"/>
    </source>
</evidence>
<dbReference type="EMBL" id="KN838945">
    <property type="protein sequence ID" value="KIJ92034.1"/>
    <property type="molecule type" value="Genomic_DNA"/>
</dbReference>
<organism evidence="2 3">
    <name type="scientific">Laccaria amethystina LaAM-08-1</name>
    <dbReference type="NCBI Taxonomy" id="1095629"/>
    <lineage>
        <taxon>Eukaryota</taxon>
        <taxon>Fungi</taxon>
        <taxon>Dikarya</taxon>
        <taxon>Basidiomycota</taxon>
        <taxon>Agaricomycotina</taxon>
        <taxon>Agaricomycetes</taxon>
        <taxon>Agaricomycetidae</taxon>
        <taxon>Agaricales</taxon>
        <taxon>Agaricineae</taxon>
        <taxon>Hydnangiaceae</taxon>
        <taxon>Laccaria</taxon>
    </lineage>
</organism>
<feature type="non-terminal residue" evidence="2">
    <location>
        <position position="164"/>
    </location>
</feature>